<evidence type="ECO:0000256" key="3">
    <source>
        <dbReference type="ARBA" id="ARBA00022806"/>
    </source>
</evidence>
<dbReference type="AlphaFoldDB" id="A0A9X4LYX0"/>
<dbReference type="InterPro" id="IPR014014">
    <property type="entry name" value="RNA_helicase_DEAD_Q_motif"/>
</dbReference>
<evidence type="ECO:0000313" key="11">
    <source>
        <dbReference type="EMBL" id="MDG3013727.1"/>
    </source>
</evidence>
<feature type="compositionally biased region" description="Basic and acidic residues" evidence="7">
    <location>
        <begin position="390"/>
        <end position="403"/>
    </location>
</feature>
<evidence type="ECO:0000256" key="2">
    <source>
        <dbReference type="ARBA" id="ARBA00022801"/>
    </source>
</evidence>
<reference evidence="11" key="1">
    <citation type="submission" date="2022-08" db="EMBL/GenBank/DDBJ databases">
        <title>Genome analysis of Corynebacteriales strain.</title>
        <authorList>
            <person name="Lee S.D."/>
        </authorList>
    </citation>
    <scope>NUCLEOTIDE SEQUENCE</scope>
    <source>
        <strain evidence="11">D3-21</strain>
    </source>
</reference>
<dbReference type="RefSeq" id="WP_332519249.1">
    <property type="nucleotide sequence ID" value="NZ_JANRHA010000002.1"/>
</dbReference>
<dbReference type="SMART" id="SM00490">
    <property type="entry name" value="HELICc"/>
    <property type="match status" value="1"/>
</dbReference>
<dbReference type="PANTHER" id="PTHR47959:SF13">
    <property type="entry name" value="ATP-DEPENDENT RNA HELICASE RHLE"/>
    <property type="match status" value="1"/>
</dbReference>
<feature type="domain" description="Helicase ATP-binding" evidence="8">
    <location>
        <begin position="55"/>
        <end position="228"/>
    </location>
</feature>
<comment type="caution">
    <text evidence="11">The sequence shown here is derived from an EMBL/GenBank/DDBJ whole genome shotgun (WGS) entry which is preliminary data.</text>
</comment>
<feature type="compositionally biased region" description="Basic residues" evidence="7">
    <location>
        <begin position="437"/>
        <end position="454"/>
    </location>
</feature>
<feature type="compositionally biased region" description="Pro residues" evidence="7">
    <location>
        <begin position="413"/>
        <end position="422"/>
    </location>
</feature>
<feature type="short sequence motif" description="Q motif" evidence="6">
    <location>
        <begin position="24"/>
        <end position="52"/>
    </location>
</feature>
<dbReference type="GO" id="GO:0016787">
    <property type="term" value="F:hydrolase activity"/>
    <property type="evidence" value="ECO:0007669"/>
    <property type="project" value="UniProtKB-KW"/>
</dbReference>
<feature type="domain" description="DEAD-box RNA helicase Q" evidence="10">
    <location>
        <begin position="24"/>
        <end position="52"/>
    </location>
</feature>
<accession>A0A9X4LYX0</accession>
<keyword evidence="4" id="KW-0067">ATP-binding</keyword>
<evidence type="ECO:0000256" key="4">
    <source>
        <dbReference type="ARBA" id="ARBA00022840"/>
    </source>
</evidence>
<organism evidence="11 12">
    <name type="scientific">Speluncibacter jeojiensis</name>
    <dbReference type="NCBI Taxonomy" id="2710754"/>
    <lineage>
        <taxon>Bacteria</taxon>
        <taxon>Bacillati</taxon>
        <taxon>Actinomycetota</taxon>
        <taxon>Actinomycetes</taxon>
        <taxon>Mycobacteriales</taxon>
        <taxon>Speluncibacteraceae</taxon>
        <taxon>Speluncibacter</taxon>
    </lineage>
</organism>
<dbReference type="PROSITE" id="PS51195">
    <property type="entry name" value="Q_MOTIF"/>
    <property type="match status" value="1"/>
</dbReference>
<evidence type="ECO:0000256" key="5">
    <source>
        <dbReference type="ARBA" id="ARBA00038437"/>
    </source>
</evidence>
<evidence type="ECO:0000256" key="6">
    <source>
        <dbReference type="PROSITE-ProRule" id="PRU00552"/>
    </source>
</evidence>
<dbReference type="GO" id="GO:0003676">
    <property type="term" value="F:nucleic acid binding"/>
    <property type="evidence" value="ECO:0007669"/>
    <property type="project" value="InterPro"/>
</dbReference>
<protein>
    <submittedName>
        <fullName evidence="11">DEAD/DEAH box helicase</fullName>
    </submittedName>
</protein>
<keyword evidence="3 11" id="KW-0347">Helicase</keyword>
<gene>
    <name evidence="11" type="ORF">NVS88_04045</name>
</gene>
<evidence type="ECO:0000259" key="10">
    <source>
        <dbReference type="PROSITE" id="PS51195"/>
    </source>
</evidence>
<dbReference type="InterPro" id="IPR011545">
    <property type="entry name" value="DEAD/DEAH_box_helicase_dom"/>
</dbReference>
<dbReference type="PANTHER" id="PTHR47959">
    <property type="entry name" value="ATP-DEPENDENT RNA HELICASE RHLE-RELATED"/>
    <property type="match status" value="1"/>
</dbReference>
<dbReference type="Pfam" id="PF00271">
    <property type="entry name" value="Helicase_C"/>
    <property type="match status" value="1"/>
</dbReference>
<name>A0A9X4LYX0_9ACTN</name>
<dbReference type="InterPro" id="IPR014001">
    <property type="entry name" value="Helicase_ATP-bd"/>
</dbReference>
<dbReference type="InterPro" id="IPR050079">
    <property type="entry name" value="DEAD_box_RNA_helicase"/>
</dbReference>
<comment type="similarity">
    <text evidence="5">Belongs to the DEAD box helicase family.</text>
</comment>
<dbReference type="Proteomes" id="UP001152755">
    <property type="component" value="Unassembled WGS sequence"/>
</dbReference>
<dbReference type="PROSITE" id="PS51194">
    <property type="entry name" value="HELICASE_CTER"/>
    <property type="match status" value="1"/>
</dbReference>
<dbReference type="InterPro" id="IPR001650">
    <property type="entry name" value="Helicase_C-like"/>
</dbReference>
<feature type="region of interest" description="Disordered" evidence="7">
    <location>
        <begin position="1"/>
        <end position="26"/>
    </location>
</feature>
<dbReference type="CDD" id="cd00268">
    <property type="entry name" value="DEADc"/>
    <property type="match status" value="1"/>
</dbReference>
<proteinExistence type="inferred from homology"/>
<evidence type="ECO:0000313" key="12">
    <source>
        <dbReference type="Proteomes" id="UP001152755"/>
    </source>
</evidence>
<dbReference type="SUPFAM" id="SSF52540">
    <property type="entry name" value="P-loop containing nucleoside triphosphate hydrolases"/>
    <property type="match status" value="2"/>
</dbReference>
<sequence length="454" mass="48016">MDSEHRTPDQTDGPTPDRVPAPPATFADLGCPPALVHALKRSALTTARPIQAAAIPDALAGRDVLGRAPTGSGKTLAFGLPMLLRLRGGASKPAHPRALVLVPTRELALQVVDALDDPALALGLRVAAVVGGVPLARQAQVLGRGIDLVVATPGRLADHVARGTVALDHVVTTTLDEADHLAELGFVPQVRALLDRTPPSGQRLLFSATLDEDVAALIDDYLRDPVTHTAVAEPTPAPRMRHHLFVVAERDKDAVVDRIAARRGRTIVFVRTKPAVDALAARLRAAGVVADGLHGDLTQPKRVRALNLFRDGTTPVLVSTDVAARGIHVDDIGVVLHADPAGTAKDYLHRAGRTARADASGVVITVVTETELPGARAVLRQAQIDAEPLRVRPDSAELREIAGAREPSGRPIPATPPAPEPAAEPQRTARNPGRDRRPTHRGRGPAPGRRSRRK</sequence>
<dbReference type="GO" id="GO:0003724">
    <property type="term" value="F:RNA helicase activity"/>
    <property type="evidence" value="ECO:0007669"/>
    <property type="project" value="InterPro"/>
</dbReference>
<dbReference type="GO" id="GO:0005829">
    <property type="term" value="C:cytosol"/>
    <property type="evidence" value="ECO:0007669"/>
    <property type="project" value="TreeGrafter"/>
</dbReference>
<feature type="region of interest" description="Disordered" evidence="7">
    <location>
        <begin position="390"/>
        <end position="454"/>
    </location>
</feature>
<dbReference type="PROSITE" id="PS51192">
    <property type="entry name" value="HELICASE_ATP_BIND_1"/>
    <property type="match status" value="1"/>
</dbReference>
<keyword evidence="2" id="KW-0378">Hydrolase</keyword>
<dbReference type="EMBL" id="JANRHA010000002">
    <property type="protein sequence ID" value="MDG3013727.1"/>
    <property type="molecule type" value="Genomic_DNA"/>
</dbReference>
<dbReference type="GO" id="GO:0005524">
    <property type="term" value="F:ATP binding"/>
    <property type="evidence" value="ECO:0007669"/>
    <property type="project" value="UniProtKB-KW"/>
</dbReference>
<keyword evidence="1" id="KW-0547">Nucleotide-binding</keyword>
<evidence type="ECO:0000259" key="8">
    <source>
        <dbReference type="PROSITE" id="PS51192"/>
    </source>
</evidence>
<dbReference type="InterPro" id="IPR044742">
    <property type="entry name" value="DEAD/DEAH_RhlB"/>
</dbReference>
<keyword evidence="12" id="KW-1185">Reference proteome</keyword>
<dbReference type="CDD" id="cd18787">
    <property type="entry name" value="SF2_C_DEAD"/>
    <property type="match status" value="1"/>
</dbReference>
<evidence type="ECO:0000256" key="1">
    <source>
        <dbReference type="ARBA" id="ARBA00022741"/>
    </source>
</evidence>
<dbReference type="InterPro" id="IPR027417">
    <property type="entry name" value="P-loop_NTPase"/>
</dbReference>
<evidence type="ECO:0000259" key="9">
    <source>
        <dbReference type="PROSITE" id="PS51194"/>
    </source>
</evidence>
<dbReference type="Pfam" id="PF00270">
    <property type="entry name" value="DEAD"/>
    <property type="match status" value="1"/>
</dbReference>
<dbReference type="SMART" id="SM00487">
    <property type="entry name" value="DEXDc"/>
    <property type="match status" value="1"/>
</dbReference>
<evidence type="ECO:0000256" key="7">
    <source>
        <dbReference type="SAM" id="MobiDB-lite"/>
    </source>
</evidence>
<feature type="domain" description="Helicase C-terminal" evidence="9">
    <location>
        <begin position="251"/>
        <end position="404"/>
    </location>
</feature>
<dbReference type="Gene3D" id="3.40.50.300">
    <property type="entry name" value="P-loop containing nucleotide triphosphate hydrolases"/>
    <property type="match status" value="2"/>
</dbReference>